<dbReference type="OrthoDB" id="9768668at2"/>
<dbReference type="PIRSF" id="PIRSF000390">
    <property type="entry name" value="PLP_StrS"/>
    <property type="match status" value="1"/>
</dbReference>
<dbReference type="Pfam" id="PF01041">
    <property type="entry name" value="DegT_DnrJ_EryC1"/>
    <property type="match status" value="1"/>
</dbReference>
<dbReference type="EMBL" id="JRKS01000002">
    <property type="protein sequence ID" value="KGJ09525.1"/>
    <property type="molecule type" value="Genomic_DNA"/>
</dbReference>
<reference evidence="5 6" key="2">
    <citation type="submission" date="2014-10" db="EMBL/GenBank/DDBJ databases">
        <title>Paracoccus sanguinis sp. nov., isolated from clinical specimens of New York State patients.</title>
        <authorList>
            <person name="Mingle L.A."/>
            <person name="Cole J.A."/>
            <person name="Lapierre P."/>
            <person name="Musser K.A."/>
        </authorList>
    </citation>
    <scope>NUCLEOTIDE SEQUENCE [LARGE SCALE GENOMIC DNA]</scope>
    <source>
        <strain evidence="5 6">HAMBI 3106</strain>
    </source>
</reference>
<comment type="similarity">
    <text evidence="1 4">Belongs to the DegT/DnrJ/EryC1 family.</text>
</comment>
<dbReference type="SUPFAM" id="SSF53383">
    <property type="entry name" value="PLP-dependent transferases"/>
    <property type="match status" value="1"/>
</dbReference>
<evidence type="ECO:0000256" key="3">
    <source>
        <dbReference type="PIRSR" id="PIRSR000390-2"/>
    </source>
</evidence>
<dbReference type="InterPro" id="IPR000653">
    <property type="entry name" value="DegT/StrS_aminotransferase"/>
</dbReference>
<protein>
    <submittedName>
        <fullName evidence="5">Aminotransferase</fullName>
    </submittedName>
</protein>
<dbReference type="GO" id="GO:0030170">
    <property type="term" value="F:pyridoxal phosphate binding"/>
    <property type="evidence" value="ECO:0007669"/>
    <property type="project" value="TreeGrafter"/>
</dbReference>
<dbReference type="PANTHER" id="PTHR30244">
    <property type="entry name" value="TRANSAMINASE"/>
    <property type="match status" value="1"/>
</dbReference>
<evidence type="ECO:0000256" key="2">
    <source>
        <dbReference type="PIRSR" id="PIRSR000390-1"/>
    </source>
</evidence>
<name>A0A099FFM5_9RHOB</name>
<dbReference type="RefSeq" id="WP_036716344.1">
    <property type="nucleotide sequence ID" value="NZ_JRKS01000002.1"/>
</dbReference>
<dbReference type="Gene3D" id="3.90.1150.10">
    <property type="entry name" value="Aspartate Aminotransferase, domain 1"/>
    <property type="match status" value="1"/>
</dbReference>
<gene>
    <name evidence="5" type="ORF">IC63_01835</name>
</gene>
<dbReference type="GO" id="GO:0000271">
    <property type="term" value="P:polysaccharide biosynthetic process"/>
    <property type="evidence" value="ECO:0007669"/>
    <property type="project" value="TreeGrafter"/>
</dbReference>
<sequence>MRRTRNWPEFDDEQVAAVTDVLRSGKVNAWTGPDVTAFETEFAAHAGTRFAIAMANGTVTLDAALRALDLAPGDEVIVSPRSFVASASCVLLAGGIPVFVDVDPDSQNITPDTIAAAITPRTVGIIPVHLAGWPCEMGAIMDLAARHGLWVIEDCAQAHGAMIGARVVGGFGTLGSYSFCQDKIMTTGGEGGMIVTDDAALYDRIWSFKDHGKDRALVYATDHPPGFRWLHGRGPGTNLRMTGLSAALGRVQLRRLPEWHRIRTRNALRLAAALAEAEVLRVPLPPPGITHAWYRLYAFVRPDRLAPGWDRDRILAEIGARGFPAFSGSCSEIYREGCFAAEGLHPAEPLPTARALGETSLAFLVDPTWSDPEIDQIAAAITEVTRNAVR</sequence>
<evidence type="ECO:0000313" key="5">
    <source>
        <dbReference type="EMBL" id="KGJ09525.1"/>
    </source>
</evidence>
<evidence type="ECO:0000313" key="6">
    <source>
        <dbReference type="Proteomes" id="UP000029917"/>
    </source>
</evidence>
<feature type="active site" description="Proton acceptor" evidence="2">
    <location>
        <position position="183"/>
    </location>
</feature>
<feature type="modified residue" description="N6-(pyridoxal phosphate)lysine" evidence="3">
    <location>
        <position position="183"/>
    </location>
</feature>
<reference evidence="5 6" key="1">
    <citation type="submission" date="2014-09" db="EMBL/GenBank/DDBJ databases">
        <authorList>
            <person name="McGinnis J.M."/>
            <person name="Wolfgang W.J."/>
        </authorList>
    </citation>
    <scope>NUCLEOTIDE SEQUENCE [LARGE SCALE GENOMIC DNA]</scope>
    <source>
        <strain evidence="5 6">HAMBI 3106</strain>
    </source>
</reference>
<dbReference type="CDD" id="cd00616">
    <property type="entry name" value="AHBA_syn"/>
    <property type="match status" value="1"/>
</dbReference>
<dbReference type="Proteomes" id="UP000029917">
    <property type="component" value="Unassembled WGS sequence"/>
</dbReference>
<keyword evidence="6" id="KW-1185">Reference proteome</keyword>
<evidence type="ECO:0000256" key="1">
    <source>
        <dbReference type="ARBA" id="ARBA00037999"/>
    </source>
</evidence>
<evidence type="ECO:0000256" key="4">
    <source>
        <dbReference type="RuleBase" id="RU004508"/>
    </source>
</evidence>
<keyword evidence="3 4" id="KW-0663">Pyridoxal phosphate</keyword>
<accession>A0A099FFM5</accession>
<proteinExistence type="inferred from homology"/>
<comment type="caution">
    <text evidence="5">The sequence shown here is derived from an EMBL/GenBank/DDBJ whole genome shotgun (WGS) entry which is preliminary data.</text>
</comment>
<dbReference type="InterPro" id="IPR015421">
    <property type="entry name" value="PyrdxlP-dep_Trfase_major"/>
</dbReference>
<dbReference type="AlphaFoldDB" id="A0A099FFM5"/>
<dbReference type="PANTHER" id="PTHR30244:SF34">
    <property type="entry name" value="DTDP-4-AMINO-4,6-DIDEOXYGALACTOSE TRANSAMINASE"/>
    <property type="match status" value="1"/>
</dbReference>
<dbReference type="GO" id="GO:0008483">
    <property type="term" value="F:transaminase activity"/>
    <property type="evidence" value="ECO:0007669"/>
    <property type="project" value="UniProtKB-KW"/>
</dbReference>
<organism evidence="5 6">
    <name type="scientific">Paracoccus sphaerophysae</name>
    <dbReference type="NCBI Taxonomy" id="690417"/>
    <lineage>
        <taxon>Bacteria</taxon>
        <taxon>Pseudomonadati</taxon>
        <taxon>Pseudomonadota</taxon>
        <taxon>Alphaproteobacteria</taxon>
        <taxon>Rhodobacterales</taxon>
        <taxon>Paracoccaceae</taxon>
        <taxon>Paracoccus</taxon>
    </lineage>
</organism>
<dbReference type="InterPro" id="IPR015424">
    <property type="entry name" value="PyrdxlP-dep_Trfase"/>
</dbReference>
<keyword evidence="5" id="KW-0808">Transferase</keyword>
<keyword evidence="5" id="KW-0032">Aminotransferase</keyword>
<dbReference type="Gene3D" id="3.40.640.10">
    <property type="entry name" value="Type I PLP-dependent aspartate aminotransferase-like (Major domain)"/>
    <property type="match status" value="1"/>
</dbReference>
<dbReference type="InterPro" id="IPR015422">
    <property type="entry name" value="PyrdxlP-dep_Trfase_small"/>
</dbReference>
<dbReference type="STRING" id="690417.IC63_01835"/>